<evidence type="ECO:0000313" key="2">
    <source>
        <dbReference type="Proteomes" id="UP000183642"/>
    </source>
</evidence>
<sequence>MTTPPESDLPQPRDIAVEMETQEVADDLEAKSDPEEPTNPA</sequence>
<name>A0A1I5FNP0_9ACTN</name>
<proteinExistence type="predicted"/>
<accession>A0A1I5FNP0</accession>
<dbReference type="AlphaFoldDB" id="A0A1I5FNP0"/>
<reference evidence="2" key="1">
    <citation type="submission" date="2016-10" db="EMBL/GenBank/DDBJ databases">
        <authorList>
            <person name="Varghese N."/>
            <person name="Submissions S."/>
        </authorList>
    </citation>
    <scope>NUCLEOTIDE SEQUENCE [LARGE SCALE GENOMIC DNA]</scope>
    <source>
        <strain evidence="2">DSM 43161</strain>
    </source>
</reference>
<dbReference type="Proteomes" id="UP000183642">
    <property type="component" value="Unassembled WGS sequence"/>
</dbReference>
<evidence type="ECO:0000313" key="1">
    <source>
        <dbReference type="EMBL" id="SFO25374.1"/>
    </source>
</evidence>
<keyword evidence="2" id="KW-1185">Reference proteome</keyword>
<protein>
    <submittedName>
        <fullName evidence="1">Uncharacterized protein</fullName>
    </submittedName>
</protein>
<dbReference type="RefSeq" id="WP_280140709.1">
    <property type="nucleotide sequence ID" value="NZ_FOWE01000005.1"/>
</dbReference>
<gene>
    <name evidence="1" type="ORF">SAMN05660359_02269</name>
</gene>
<dbReference type="EMBL" id="FOWE01000005">
    <property type="protein sequence ID" value="SFO25374.1"/>
    <property type="molecule type" value="Genomic_DNA"/>
</dbReference>
<organism evidence="1 2">
    <name type="scientific">Geodermatophilus obscurus</name>
    <dbReference type="NCBI Taxonomy" id="1861"/>
    <lineage>
        <taxon>Bacteria</taxon>
        <taxon>Bacillati</taxon>
        <taxon>Actinomycetota</taxon>
        <taxon>Actinomycetes</taxon>
        <taxon>Geodermatophilales</taxon>
        <taxon>Geodermatophilaceae</taxon>
        <taxon>Geodermatophilus</taxon>
    </lineage>
</organism>